<dbReference type="Pfam" id="PF12833">
    <property type="entry name" value="HTH_18"/>
    <property type="match status" value="1"/>
</dbReference>
<name>A0A3M0MBD6_9RHOB</name>
<dbReference type="Pfam" id="PF12625">
    <property type="entry name" value="Arabinose_bd"/>
    <property type="match status" value="1"/>
</dbReference>
<feature type="domain" description="HTH araC/xylS-type" evidence="4">
    <location>
        <begin position="234"/>
        <end position="332"/>
    </location>
</feature>
<dbReference type="PANTHER" id="PTHR47894">
    <property type="entry name" value="HTH-TYPE TRANSCRIPTIONAL REGULATOR GADX"/>
    <property type="match status" value="1"/>
</dbReference>
<dbReference type="InterPro" id="IPR009057">
    <property type="entry name" value="Homeodomain-like_sf"/>
</dbReference>
<dbReference type="GO" id="GO:0000976">
    <property type="term" value="F:transcription cis-regulatory region binding"/>
    <property type="evidence" value="ECO:0007669"/>
    <property type="project" value="TreeGrafter"/>
</dbReference>
<evidence type="ECO:0000256" key="2">
    <source>
        <dbReference type="ARBA" id="ARBA00023125"/>
    </source>
</evidence>
<reference evidence="5 6" key="1">
    <citation type="submission" date="2018-07" db="EMBL/GenBank/DDBJ databases">
        <authorList>
            <person name="Zhang Y."/>
            <person name="Wang L."/>
            <person name="Ma S."/>
        </authorList>
    </citation>
    <scope>NUCLEOTIDE SEQUENCE [LARGE SCALE GENOMIC DNA]</scope>
    <source>
        <strain evidence="5 6">4-2</strain>
    </source>
</reference>
<dbReference type="PROSITE" id="PS00041">
    <property type="entry name" value="HTH_ARAC_FAMILY_1"/>
    <property type="match status" value="1"/>
</dbReference>
<comment type="caution">
    <text evidence="5">The sequence shown here is derived from an EMBL/GenBank/DDBJ whole genome shotgun (WGS) entry which is preliminary data.</text>
</comment>
<gene>
    <name evidence="5" type="ORF">C9E81_13310</name>
</gene>
<sequence length="355" mass="40065">MNRAPADRCKMPQAFWRAFSEAGLKPSVILRQARLPAMLHLNPHAVLSTAQIFAIYKAVEVLADDPGFAIRFVKAFDRSGHQPAFLAACYAADYRDALGRIERFKRLSPCERFLIAERDGEFALSKEWPYSPEPEPAISIDTSFAFVIELGRKGTGQHITPIRIDFARPGPGCEDHDTYFGCPIRYGAPRNLLVLRSADLDRPFPGRNEEFLDLLTPALAAARRDLDDESTISEQVKNILKLNLASGRPELGDVARDLGTSERTLQRRIAEEGTTFRALLSDARLELGEQLLSDPLIAIDEVAILLGYQDTSSFYRAFKDRQGVTPYNWREQNGFRARRLTRLRIGIIEREVCRE</sequence>
<dbReference type="Gene3D" id="1.10.10.60">
    <property type="entry name" value="Homeodomain-like"/>
    <property type="match status" value="1"/>
</dbReference>
<dbReference type="PROSITE" id="PS01124">
    <property type="entry name" value="HTH_ARAC_FAMILY_2"/>
    <property type="match status" value="1"/>
</dbReference>
<evidence type="ECO:0000256" key="1">
    <source>
        <dbReference type="ARBA" id="ARBA00023015"/>
    </source>
</evidence>
<accession>A0A3M0MBD6</accession>
<organism evidence="5 6">
    <name type="scientific">Paracoccus alkanivorans</name>
    <dbReference type="NCBI Taxonomy" id="2116655"/>
    <lineage>
        <taxon>Bacteria</taxon>
        <taxon>Pseudomonadati</taxon>
        <taxon>Pseudomonadota</taxon>
        <taxon>Alphaproteobacteria</taxon>
        <taxon>Rhodobacterales</taxon>
        <taxon>Paracoccaceae</taxon>
        <taxon>Paracoccus</taxon>
    </lineage>
</organism>
<keyword evidence="2" id="KW-0238">DNA-binding</keyword>
<evidence type="ECO:0000313" key="6">
    <source>
        <dbReference type="Proteomes" id="UP000273516"/>
    </source>
</evidence>
<dbReference type="GO" id="GO:0005829">
    <property type="term" value="C:cytosol"/>
    <property type="evidence" value="ECO:0007669"/>
    <property type="project" value="TreeGrafter"/>
</dbReference>
<dbReference type="PANTHER" id="PTHR47894:SF1">
    <property type="entry name" value="HTH-TYPE TRANSCRIPTIONAL REGULATOR VQSM"/>
    <property type="match status" value="1"/>
</dbReference>
<dbReference type="SMART" id="SM00342">
    <property type="entry name" value="HTH_ARAC"/>
    <property type="match status" value="1"/>
</dbReference>
<dbReference type="InterPro" id="IPR032687">
    <property type="entry name" value="AraC-type_N"/>
</dbReference>
<dbReference type="InterPro" id="IPR018060">
    <property type="entry name" value="HTH_AraC"/>
</dbReference>
<dbReference type="SUPFAM" id="SSF46689">
    <property type="entry name" value="Homeodomain-like"/>
    <property type="match status" value="1"/>
</dbReference>
<evidence type="ECO:0000259" key="4">
    <source>
        <dbReference type="PROSITE" id="PS01124"/>
    </source>
</evidence>
<keyword evidence="6" id="KW-1185">Reference proteome</keyword>
<dbReference type="AlphaFoldDB" id="A0A3M0MBD6"/>
<evidence type="ECO:0000313" key="5">
    <source>
        <dbReference type="EMBL" id="RMC35096.1"/>
    </source>
</evidence>
<evidence type="ECO:0000256" key="3">
    <source>
        <dbReference type="ARBA" id="ARBA00023163"/>
    </source>
</evidence>
<dbReference type="EMBL" id="QOKZ01000004">
    <property type="protein sequence ID" value="RMC35096.1"/>
    <property type="molecule type" value="Genomic_DNA"/>
</dbReference>
<dbReference type="GO" id="GO:0003700">
    <property type="term" value="F:DNA-binding transcription factor activity"/>
    <property type="evidence" value="ECO:0007669"/>
    <property type="project" value="InterPro"/>
</dbReference>
<proteinExistence type="predicted"/>
<dbReference type="InterPro" id="IPR018062">
    <property type="entry name" value="HTH_AraC-typ_CS"/>
</dbReference>
<dbReference type="Proteomes" id="UP000273516">
    <property type="component" value="Unassembled WGS sequence"/>
</dbReference>
<dbReference type="OrthoDB" id="9805730at2"/>
<protein>
    <submittedName>
        <fullName evidence="5">AraC family transcriptional regulator</fullName>
    </submittedName>
</protein>
<keyword evidence="3" id="KW-0804">Transcription</keyword>
<keyword evidence="1" id="KW-0805">Transcription regulation</keyword>